<dbReference type="VEuPathDB" id="FungiDB:FVEG_15024"/>
<dbReference type="Proteomes" id="UP000009096">
    <property type="component" value="Chromosome 6"/>
</dbReference>
<protein>
    <submittedName>
        <fullName evidence="2">Uncharacterized protein</fullName>
    </submittedName>
</protein>
<proteinExistence type="predicted"/>
<dbReference type="EMBL" id="CM000583">
    <property type="protein sequence ID" value="EWG39536.1"/>
    <property type="molecule type" value="Genomic_DNA"/>
</dbReference>
<feature type="region of interest" description="Disordered" evidence="1">
    <location>
        <begin position="82"/>
        <end position="114"/>
    </location>
</feature>
<organism evidence="2 3">
    <name type="scientific">Gibberella moniliformis (strain M3125 / FGSC 7600)</name>
    <name type="common">Maize ear and stalk rot fungus</name>
    <name type="synonym">Fusarium verticillioides</name>
    <dbReference type="NCBI Taxonomy" id="334819"/>
    <lineage>
        <taxon>Eukaryota</taxon>
        <taxon>Fungi</taxon>
        <taxon>Dikarya</taxon>
        <taxon>Ascomycota</taxon>
        <taxon>Pezizomycotina</taxon>
        <taxon>Sordariomycetes</taxon>
        <taxon>Hypocreomycetidae</taxon>
        <taxon>Hypocreales</taxon>
        <taxon>Nectriaceae</taxon>
        <taxon>Fusarium</taxon>
        <taxon>Fusarium fujikuroi species complex</taxon>
    </lineage>
</organism>
<reference evidence="2 3" key="1">
    <citation type="journal article" date="2010" name="Nature">
        <title>Comparative genomics reveals mobile pathogenicity chromosomes in Fusarium.</title>
        <authorList>
            <person name="Ma L.J."/>
            <person name="van der Does H.C."/>
            <person name="Borkovich K.A."/>
            <person name="Coleman J.J."/>
            <person name="Daboussi M.J."/>
            <person name="Di Pietro A."/>
            <person name="Dufresne M."/>
            <person name="Freitag M."/>
            <person name="Grabherr M."/>
            <person name="Henrissat B."/>
            <person name="Houterman P.M."/>
            <person name="Kang S."/>
            <person name="Shim W.B."/>
            <person name="Woloshuk C."/>
            <person name="Xie X."/>
            <person name="Xu J.R."/>
            <person name="Antoniw J."/>
            <person name="Baker S.E."/>
            <person name="Bluhm B.H."/>
            <person name="Breakspear A."/>
            <person name="Brown D.W."/>
            <person name="Butchko R.A."/>
            <person name="Chapman S."/>
            <person name="Coulson R."/>
            <person name="Coutinho P.M."/>
            <person name="Danchin E.G."/>
            <person name="Diener A."/>
            <person name="Gale L.R."/>
            <person name="Gardiner D.M."/>
            <person name="Goff S."/>
            <person name="Hammond-Kosack K.E."/>
            <person name="Hilburn K."/>
            <person name="Hua-Van A."/>
            <person name="Jonkers W."/>
            <person name="Kazan K."/>
            <person name="Kodira C.D."/>
            <person name="Koehrsen M."/>
            <person name="Kumar L."/>
            <person name="Lee Y.H."/>
            <person name="Li L."/>
            <person name="Manners J.M."/>
            <person name="Miranda-Saavedra D."/>
            <person name="Mukherjee M."/>
            <person name="Park G."/>
            <person name="Park J."/>
            <person name="Park S.Y."/>
            <person name="Proctor R.H."/>
            <person name="Regev A."/>
            <person name="Ruiz-Roldan M.C."/>
            <person name="Sain D."/>
            <person name="Sakthikumar S."/>
            <person name="Sykes S."/>
            <person name="Schwartz D.C."/>
            <person name="Turgeon B.G."/>
            <person name="Wapinski I."/>
            <person name="Yoder O."/>
            <person name="Young S."/>
            <person name="Zeng Q."/>
            <person name="Zhou S."/>
            <person name="Galagan J."/>
            <person name="Cuomo C.A."/>
            <person name="Kistler H.C."/>
            <person name="Rep M."/>
        </authorList>
    </citation>
    <scope>NUCLEOTIDE SEQUENCE [LARGE SCALE GENOMIC DNA]</scope>
    <source>
        <strain evidence="3">M3125 / FGSC 7600</strain>
    </source>
</reference>
<keyword evidence="3" id="KW-1185">Reference proteome</keyword>
<dbReference type="RefSeq" id="XP_018745727.1">
    <property type="nucleotide sequence ID" value="XM_018904120.1"/>
</dbReference>
<gene>
    <name evidence="2" type="ORF">FVEG_15024</name>
</gene>
<sequence>MEVDARPWMSSGVGDIGACLEVSMSDMEGVCRGGGGVRTVAGGRLPLGALPRHSGSAPAMARGCVWLWLGWAGLGWAGSGYRARQSKDMGTNRGELTRTTSRKKSISEDSSLPV</sequence>
<evidence type="ECO:0000313" key="2">
    <source>
        <dbReference type="EMBL" id="EWG39536.1"/>
    </source>
</evidence>
<dbReference type="GeneID" id="30071900"/>
<dbReference type="AlphaFoldDB" id="W7LLV9"/>
<dbReference type="KEGG" id="fvr:FVEG_15024"/>
<name>W7LLV9_GIBM7</name>
<evidence type="ECO:0000313" key="3">
    <source>
        <dbReference type="Proteomes" id="UP000009096"/>
    </source>
</evidence>
<accession>W7LLV9</accession>
<dbReference type="EMBL" id="DS022243">
    <property type="protein sequence ID" value="EWG39536.1"/>
    <property type="molecule type" value="Genomic_DNA"/>
</dbReference>
<evidence type="ECO:0000256" key="1">
    <source>
        <dbReference type="SAM" id="MobiDB-lite"/>
    </source>
</evidence>